<evidence type="ECO:0000256" key="1">
    <source>
        <dbReference type="ARBA" id="ARBA00008072"/>
    </source>
</evidence>
<dbReference type="InterPro" id="IPR020843">
    <property type="entry name" value="ER"/>
</dbReference>
<dbReference type="SMART" id="SM00829">
    <property type="entry name" value="PKS_ER"/>
    <property type="match status" value="1"/>
</dbReference>
<dbReference type="PANTHER" id="PTHR45348">
    <property type="entry name" value="HYPOTHETICAL OXIDOREDUCTASE (EUROFUNG)"/>
    <property type="match status" value="1"/>
</dbReference>
<dbReference type="SUPFAM" id="SSF50129">
    <property type="entry name" value="GroES-like"/>
    <property type="match status" value="1"/>
</dbReference>
<dbReference type="InterPro" id="IPR011032">
    <property type="entry name" value="GroES-like_sf"/>
</dbReference>
<dbReference type="EMBL" id="JBFXLT010000191">
    <property type="protein sequence ID" value="KAL2802322.1"/>
    <property type="molecule type" value="Genomic_DNA"/>
</dbReference>
<accession>A0ABR4GTR9</accession>
<keyword evidence="2" id="KW-0560">Oxidoreductase</keyword>
<keyword evidence="5" id="KW-1185">Reference proteome</keyword>
<organism evidence="4 5">
    <name type="scientific">Aspergillus granulosus</name>
    <dbReference type="NCBI Taxonomy" id="176169"/>
    <lineage>
        <taxon>Eukaryota</taxon>
        <taxon>Fungi</taxon>
        <taxon>Dikarya</taxon>
        <taxon>Ascomycota</taxon>
        <taxon>Pezizomycotina</taxon>
        <taxon>Eurotiomycetes</taxon>
        <taxon>Eurotiomycetidae</taxon>
        <taxon>Eurotiales</taxon>
        <taxon>Aspergillaceae</taxon>
        <taxon>Aspergillus</taxon>
        <taxon>Aspergillus subgen. Nidulantes</taxon>
    </lineage>
</organism>
<dbReference type="InterPro" id="IPR047122">
    <property type="entry name" value="Trans-enoyl_RdTase-like"/>
</dbReference>
<dbReference type="PANTHER" id="PTHR45348:SF2">
    <property type="entry name" value="ZINC-TYPE ALCOHOL DEHYDROGENASE-LIKE PROTEIN C2E1P3.01"/>
    <property type="match status" value="1"/>
</dbReference>
<comment type="caution">
    <text evidence="4">The sequence shown here is derived from an EMBL/GenBank/DDBJ whole genome shotgun (WGS) entry which is preliminary data.</text>
</comment>
<evidence type="ECO:0000259" key="3">
    <source>
        <dbReference type="SMART" id="SM00829"/>
    </source>
</evidence>
<comment type="similarity">
    <text evidence="1">Belongs to the zinc-containing alcohol dehydrogenase family.</text>
</comment>
<dbReference type="InterPro" id="IPR036291">
    <property type="entry name" value="NAD(P)-bd_dom_sf"/>
</dbReference>
<dbReference type="Pfam" id="PF08240">
    <property type="entry name" value="ADH_N"/>
    <property type="match status" value="1"/>
</dbReference>
<dbReference type="SUPFAM" id="SSF51735">
    <property type="entry name" value="NAD(P)-binding Rossmann-fold domains"/>
    <property type="match status" value="1"/>
</dbReference>
<feature type="domain" description="Enoyl reductase (ER)" evidence="3">
    <location>
        <begin position="14"/>
        <end position="343"/>
    </location>
</feature>
<evidence type="ECO:0000313" key="4">
    <source>
        <dbReference type="EMBL" id="KAL2802322.1"/>
    </source>
</evidence>
<protein>
    <submittedName>
        <fullName evidence="4">Chaperonin 10-like protein</fullName>
    </submittedName>
</protein>
<dbReference type="Gene3D" id="3.40.50.720">
    <property type="entry name" value="NAD(P)-binding Rossmann-like Domain"/>
    <property type="match status" value="1"/>
</dbReference>
<dbReference type="InterPro" id="IPR013154">
    <property type="entry name" value="ADH-like_N"/>
</dbReference>
<sequence length="349" mass="37121">MKGIIAEHQEAALQVTDNLELPEPSTNQILVKSIYTAVNPVDHMMINMGILVESWPFVPGCDAAGVVVEVGGEQAASRFSVGDEVCGCTRLGTKGYSTCQEFFIMDADLTIPKPKNLSLAEAATIGVGVETAALGIFKGCAIPLPDPDNLPAPKNEWAVVLGGASTVGRFGIQLFKLLGYKVIASCGTRSFEAVKQTGADVVLDYKIPTTDQVSEALNVLDETRRNLHYVLDAAAGGLEFGRALFNELPEGVPRYFATTNDWSGITDFEGGKSHCIQLGLIGRDSGAGVNDTLARYVPVLARLFELGKLLPAPYVEIGNGGFDAVLEALEYQKSGAAGSKKVIVKVQDR</sequence>
<dbReference type="CDD" id="cd08249">
    <property type="entry name" value="enoyl_reductase_like"/>
    <property type="match status" value="1"/>
</dbReference>
<evidence type="ECO:0000313" key="5">
    <source>
        <dbReference type="Proteomes" id="UP001610334"/>
    </source>
</evidence>
<reference evidence="4 5" key="1">
    <citation type="submission" date="2024-07" db="EMBL/GenBank/DDBJ databases">
        <title>Section-level genome sequencing and comparative genomics of Aspergillus sections Usti and Cavernicolus.</title>
        <authorList>
            <consortium name="Lawrence Berkeley National Laboratory"/>
            <person name="Nybo J.L."/>
            <person name="Vesth T.C."/>
            <person name="Theobald S."/>
            <person name="Frisvad J.C."/>
            <person name="Larsen T.O."/>
            <person name="Kjaerboelling I."/>
            <person name="Rothschild-Mancinelli K."/>
            <person name="Lyhne E.K."/>
            <person name="Kogle M.E."/>
            <person name="Barry K."/>
            <person name="Clum A."/>
            <person name="Na H."/>
            <person name="Ledsgaard L."/>
            <person name="Lin J."/>
            <person name="Lipzen A."/>
            <person name="Kuo A."/>
            <person name="Riley R."/>
            <person name="Mondo S."/>
            <person name="Labutti K."/>
            <person name="Haridas S."/>
            <person name="Pangalinan J."/>
            <person name="Salamov A.A."/>
            <person name="Simmons B.A."/>
            <person name="Magnuson J.K."/>
            <person name="Chen J."/>
            <person name="Drula E."/>
            <person name="Henrissat B."/>
            <person name="Wiebenga A."/>
            <person name="Lubbers R.J."/>
            <person name="Gomes A.C."/>
            <person name="Makela M.R."/>
            <person name="Stajich J."/>
            <person name="Grigoriev I.V."/>
            <person name="Mortensen U.H."/>
            <person name="De Vries R.P."/>
            <person name="Baker S.E."/>
            <person name="Andersen M.R."/>
        </authorList>
    </citation>
    <scope>NUCLEOTIDE SEQUENCE [LARGE SCALE GENOMIC DNA]</scope>
    <source>
        <strain evidence="4 5">CBS 588.65</strain>
    </source>
</reference>
<dbReference type="Proteomes" id="UP001610334">
    <property type="component" value="Unassembled WGS sequence"/>
</dbReference>
<proteinExistence type="inferred from homology"/>
<gene>
    <name evidence="4" type="ORF">BJX63DRAFT_437998</name>
</gene>
<evidence type="ECO:0000256" key="2">
    <source>
        <dbReference type="ARBA" id="ARBA00023002"/>
    </source>
</evidence>
<name>A0ABR4GTR9_9EURO</name>
<dbReference type="Gene3D" id="3.90.180.10">
    <property type="entry name" value="Medium-chain alcohol dehydrogenases, catalytic domain"/>
    <property type="match status" value="1"/>
</dbReference>